<feature type="domain" description="ABC transporter" evidence="16">
    <location>
        <begin position="197"/>
        <end position="450"/>
    </location>
</feature>
<dbReference type="GO" id="GO:0005524">
    <property type="term" value="F:ATP binding"/>
    <property type="evidence" value="ECO:0007669"/>
    <property type="project" value="UniProtKB-KW"/>
</dbReference>
<keyword evidence="9 15" id="KW-1133">Transmembrane helix</keyword>
<dbReference type="InterPro" id="IPR003593">
    <property type="entry name" value="AAA+_ATPase"/>
</dbReference>
<feature type="transmembrane region" description="Helical" evidence="15">
    <location>
        <begin position="704"/>
        <end position="723"/>
    </location>
</feature>
<feature type="region of interest" description="Disordered" evidence="14">
    <location>
        <begin position="860"/>
        <end position="885"/>
    </location>
</feature>
<comment type="catalytic activity">
    <reaction evidence="12">
        <text>voriconazole(in) + ATP + H2O = voriconazole(out) + ADP + phosphate + H(+)</text>
        <dbReference type="Rhea" id="RHEA:61912"/>
        <dbReference type="ChEBI" id="CHEBI:10023"/>
        <dbReference type="ChEBI" id="CHEBI:15377"/>
        <dbReference type="ChEBI" id="CHEBI:15378"/>
        <dbReference type="ChEBI" id="CHEBI:30616"/>
        <dbReference type="ChEBI" id="CHEBI:43474"/>
        <dbReference type="ChEBI" id="CHEBI:456216"/>
    </reaction>
    <physiologicalReaction direction="left-to-right" evidence="12">
        <dbReference type="Rhea" id="RHEA:61913"/>
    </physiologicalReaction>
</comment>
<accession>A0A2J6SYL3</accession>
<dbReference type="InParanoid" id="A0A2J6SYL3"/>
<evidence type="ECO:0000256" key="2">
    <source>
        <dbReference type="ARBA" id="ARBA00006012"/>
    </source>
</evidence>
<keyword evidence="5 15" id="KW-0812">Transmembrane</keyword>
<dbReference type="SMART" id="SM00382">
    <property type="entry name" value="AAA"/>
    <property type="match status" value="2"/>
</dbReference>
<dbReference type="InterPro" id="IPR027417">
    <property type="entry name" value="P-loop_NTPase"/>
</dbReference>
<feature type="transmembrane region" description="Helical" evidence="15">
    <location>
        <begin position="649"/>
        <end position="667"/>
    </location>
</feature>
<evidence type="ECO:0000256" key="14">
    <source>
        <dbReference type="SAM" id="MobiDB-lite"/>
    </source>
</evidence>
<keyword evidence="7" id="KW-0547">Nucleotide-binding</keyword>
<dbReference type="Pfam" id="PF00005">
    <property type="entry name" value="ABC_tran"/>
    <property type="match status" value="2"/>
</dbReference>
<evidence type="ECO:0000259" key="16">
    <source>
        <dbReference type="PROSITE" id="PS50893"/>
    </source>
</evidence>
<feature type="transmembrane region" description="Helical" evidence="15">
    <location>
        <begin position="673"/>
        <end position="692"/>
    </location>
</feature>
<feature type="compositionally biased region" description="Basic and acidic residues" evidence="14">
    <location>
        <begin position="114"/>
        <end position="136"/>
    </location>
</feature>
<evidence type="ECO:0000256" key="12">
    <source>
        <dbReference type="ARBA" id="ARBA00047823"/>
    </source>
</evidence>
<dbReference type="InterPro" id="IPR034003">
    <property type="entry name" value="ABCG_PDR_2"/>
</dbReference>
<dbReference type="PANTHER" id="PTHR19241">
    <property type="entry name" value="ATP-BINDING CASSETTE TRANSPORTER"/>
    <property type="match status" value="1"/>
</dbReference>
<feature type="transmembrane region" description="Helical" evidence="15">
    <location>
        <begin position="1295"/>
        <end position="1323"/>
    </location>
</feature>
<dbReference type="Pfam" id="PF01061">
    <property type="entry name" value="ABC2_membrane"/>
    <property type="match status" value="2"/>
</dbReference>
<evidence type="ECO:0000313" key="17">
    <source>
        <dbReference type="EMBL" id="PMD55844.1"/>
    </source>
</evidence>
<evidence type="ECO:0000313" key="18">
    <source>
        <dbReference type="Proteomes" id="UP000235371"/>
    </source>
</evidence>
<evidence type="ECO:0000256" key="10">
    <source>
        <dbReference type="ARBA" id="ARBA00023136"/>
    </source>
</evidence>
<keyword evidence="18" id="KW-1185">Reference proteome</keyword>
<dbReference type="Pfam" id="PF14510">
    <property type="entry name" value="ABC_trans_N"/>
    <property type="match status" value="1"/>
</dbReference>
<feature type="compositionally biased region" description="Basic and acidic residues" evidence="14">
    <location>
        <begin position="1"/>
        <end position="10"/>
    </location>
</feature>
<comment type="subcellular location">
    <subcellularLocation>
        <location evidence="1">Cell membrane</location>
        <topology evidence="1">Multi-pass membrane protein</topology>
    </subcellularLocation>
</comment>
<keyword evidence="11" id="KW-0325">Glycoprotein</keyword>
<evidence type="ECO:0000256" key="9">
    <source>
        <dbReference type="ARBA" id="ARBA00022989"/>
    </source>
</evidence>
<feature type="transmembrane region" description="Helical" evidence="15">
    <location>
        <begin position="1487"/>
        <end position="1508"/>
    </location>
</feature>
<dbReference type="GO" id="GO:0140359">
    <property type="term" value="F:ABC-type transporter activity"/>
    <property type="evidence" value="ECO:0007669"/>
    <property type="project" value="InterPro"/>
</dbReference>
<feature type="transmembrane region" description="Helical" evidence="15">
    <location>
        <begin position="1335"/>
        <end position="1354"/>
    </location>
</feature>
<feature type="region of interest" description="Disordered" evidence="14">
    <location>
        <begin position="1"/>
        <end position="64"/>
    </location>
</feature>
<dbReference type="Proteomes" id="UP000235371">
    <property type="component" value="Unassembled WGS sequence"/>
</dbReference>
<dbReference type="InterPro" id="IPR013525">
    <property type="entry name" value="ABC2_TM"/>
</dbReference>
<dbReference type="GO" id="GO:0005886">
    <property type="term" value="C:plasma membrane"/>
    <property type="evidence" value="ECO:0007669"/>
    <property type="project" value="UniProtKB-SubCell"/>
</dbReference>
<dbReference type="InterPro" id="IPR017871">
    <property type="entry name" value="ABC_transporter-like_CS"/>
</dbReference>
<dbReference type="CDD" id="cd03233">
    <property type="entry name" value="ABCG_PDR_domain1"/>
    <property type="match status" value="1"/>
</dbReference>
<feature type="transmembrane region" description="Helical" evidence="15">
    <location>
        <begin position="591"/>
        <end position="610"/>
    </location>
</feature>
<dbReference type="CDD" id="cd03232">
    <property type="entry name" value="ABCG_PDR_domain2"/>
    <property type="match status" value="1"/>
</dbReference>
<keyword evidence="10 15" id="KW-0472">Membrane</keyword>
<evidence type="ECO:0000256" key="11">
    <source>
        <dbReference type="ARBA" id="ARBA00023180"/>
    </source>
</evidence>
<feature type="compositionally biased region" description="Polar residues" evidence="14">
    <location>
        <begin position="39"/>
        <end position="52"/>
    </location>
</feature>
<evidence type="ECO:0000256" key="15">
    <source>
        <dbReference type="SAM" id="Phobius"/>
    </source>
</evidence>
<dbReference type="InterPro" id="IPR003439">
    <property type="entry name" value="ABC_transporter-like_ATP-bd"/>
</dbReference>
<evidence type="ECO:0000256" key="5">
    <source>
        <dbReference type="ARBA" id="ARBA00022692"/>
    </source>
</evidence>
<keyword evidence="4" id="KW-1003">Cell membrane</keyword>
<comment type="similarity">
    <text evidence="2">Belongs to the ABC transporter superfamily. ABCG family. PDR (TC 3.A.1.205) subfamily.</text>
</comment>
<dbReference type="SUPFAM" id="SSF52540">
    <property type="entry name" value="P-loop containing nucleoside triphosphate hydrolases"/>
    <property type="match status" value="2"/>
</dbReference>
<gene>
    <name evidence="17" type="ORF">K444DRAFT_654876</name>
</gene>
<dbReference type="GO" id="GO:0016887">
    <property type="term" value="F:ATP hydrolysis activity"/>
    <property type="evidence" value="ECO:0007669"/>
    <property type="project" value="InterPro"/>
</dbReference>
<dbReference type="FunFam" id="3.40.50.300:FF:001650">
    <property type="entry name" value="ABC drug exporter AtrF"/>
    <property type="match status" value="1"/>
</dbReference>
<evidence type="ECO:0000256" key="6">
    <source>
        <dbReference type="ARBA" id="ARBA00022737"/>
    </source>
</evidence>
<dbReference type="InterPro" id="IPR034001">
    <property type="entry name" value="ABCG_PDR_1"/>
</dbReference>
<protein>
    <recommendedName>
        <fullName evidence="13">ABC multidrug transporter atrF</fullName>
    </recommendedName>
</protein>
<dbReference type="Pfam" id="PF06422">
    <property type="entry name" value="PDR_CDR"/>
    <property type="match status" value="1"/>
</dbReference>
<keyword evidence="8" id="KW-0067">ATP-binding</keyword>
<sequence length="1549" mass="172696">MFYTKSDRMFTENAEGPDGTSVPLHNIDNTGERPHQPEEASSSTSDVDNNGTWGERDIGVPVNLRSAMSEYEEMRRELTALSKTRTEKSIKSNATREKSRLGGISAAGSRRSRAASDARNELERNLEAQEGEKPEEGSEGDFELDEFLKDGHFEKRRAGMSTKKVGVVYKNLTVKGVGATTTFVKTLPSAVIGTFGPDLYNLLSRFIPGLPKPGSVGEKRDLIRDFTGLVRDGEMLLVLGRPGSGCSTFLKAVSNKRAAFAGVEGGVFYGGIPAKEQAKHYKGEVNYNEEDDQHFPTLTVEQTLEFSLLNKTKKHEKGDIPIIIGALLKMFGISHTRYTLVGDAFVRGVSGGERKRVSIAETLATKSTVVAWDNSTRGLDASTALDYAHSLRVMTDISNRTTLVTLYQAGEGIYELVDKVLVIDEGRMVYQGPAGAAKKYFQDLGYYCPERQTTADFLTACTDPTERRFRDDFDGPIPKGPVELEKAFRESEAYKLVLRDVENYEKMLHETDHADAREFKQSVQETKSRTVSKRSSYTVSFVRQVLACTKREFWLTWGDKTTLYTKFFIIISNGFIVGSLFYGQGTDTAGAFSRGGTLFFSILFLGWLQLSELMKAVSGRTIIARHNDYAFYRPSAVVIARVLQDFPMLLVQVIPFSIIMYFLTGLDVDVSKFFIYFLFIYVTTLCITCLYRMFAALSPGIDDAVRFSGIALNLLITYTGYVIPRPQLLSKYIWFGWLYWVNPIAYSFEAVITDEFYDRTLTCNPSETVPNGPGFDNTLYQGCAFTGAEVGSLNVPGSRYLNVSFNYSRSHLWRNFGVVIAFTVLYIGITMIASELFNFNASGGGALEFKRSKATKKKVKAATAPSDVEKGNKERIPSDSSGSSDILGVQEEEALQQISGSESIFTWEDVEYSVPYMGDERKLLNKISGYAKPGVMIALMGASGAGKTTLLNTLSQRQKIGVVSGDMFVDGRPLDTEFQRGTGFCEQMDLHDGTATIREALEFSAILRQDRNISKADKIAYVDKIIHLLELHDMQDALIRCLGVEQRKRVTIGVELAAKPNLLLFLDEPTSGLDSQSAYSIVRFLKKLSQAGQAIICTIHQPSSVLIQEFDMILALNPGGHTFYFGAVGDNGSAVIKYFADRGVQCPPNKNVAEFILETAAKGGRRSDERDSTGTTKIQRIKTERSKVETRAAGDQHEFASPVALQTTELTKRLFIQYWREPAYLYGKLFVSVIIGIFNGFTFWKLGYTVADMQDRMFTSFLILLIPPTIVNAVVPKFYQNRALWEVRELPSRIYGWVAFCTANVVAEIPIAILGATTYWALWYWPTGLPTDSSTSGYVLLMTMLFFLFQSAWGQWICAFAPSFTVISNVLPFFFVIFSLFNGVVRPYAQLSVFWRYWLYYLNPSTYWIGGVLAATLKNTPVRCAPQEAAYFNPPPGSTCSSYAQAFVDSATGYLTNPDATTDCGYCQYSSGVDYMRTLNIEPKDKWRYFGIFLAFCVSNWALVYFFIYTVRIRGWSFGFGYVFGVAGKAGGAVKGVFKGKGKKEIKEI</sequence>
<dbReference type="EMBL" id="KZ613854">
    <property type="protein sequence ID" value="PMD55844.1"/>
    <property type="molecule type" value="Genomic_DNA"/>
</dbReference>
<feature type="compositionally biased region" description="Basic and acidic residues" evidence="14">
    <location>
        <begin position="79"/>
        <end position="100"/>
    </location>
</feature>
<evidence type="ECO:0000256" key="1">
    <source>
        <dbReference type="ARBA" id="ARBA00004651"/>
    </source>
</evidence>
<dbReference type="STRING" id="1095630.A0A2J6SYL3"/>
<feature type="region of interest" description="Disordered" evidence="14">
    <location>
        <begin position="79"/>
        <end position="143"/>
    </location>
</feature>
<dbReference type="InterPro" id="IPR029481">
    <property type="entry name" value="ABC_trans_N"/>
</dbReference>
<dbReference type="GeneID" id="36594043"/>
<evidence type="ECO:0000256" key="7">
    <source>
        <dbReference type="ARBA" id="ARBA00022741"/>
    </source>
</evidence>
<dbReference type="OrthoDB" id="245989at2759"/>
<proteinExistence type="inferred from homology"/>
<feature type="transmembrane region" description="Helical" evidence="15">
    <location>
        <begin position="1520"/>
        <end position="1538"/>
    </location>
</feature>
<keyword evidence="3" id="KW-0813">Transport</keyword>
<evidence type="ECO:0000256" key="4">
    <source>
        <dbReference type="ARBA" id="ARBA00022475"/>
    </source>
</evidence>
<feature type="domain" description="ABC transporter" evidence="16">
    <location>
        <begin position="905"/>
        <end position="1143"/>
    </location>
</feature>
<name>A0A2J6SYL3_9HELO</name>
<evidence type="ECO:0000256" key="8">
    <source>
        <dbReference type="ARBA" id="ARBA00022840"/>
    </source>
</evidence>
<dbReference type="Gene3D" id="3.40.50.300">
    <property type="entry name" value="P-loop containing nucleotide triphosphate hydrolases"/>
    <property type="match status" value="2"/>
</dbReference>
<reference evidence="17 18" key="1">
    <citation type="submission" date="2016-04" db="EMBL/GenBank/DDBJ databases">
        <title>A degradative enzymes factory behind the ericoid mycorrhizal symbiosis.</title>
        <authorList>
            <consortium name="DOE Joint Genome Institute"/>
            <person name="Martino E."/>
            <person name="Morin E."/>
            <person name="Grelet G."/>
            <person name="Kuo A."/>
            <person name="Kohler A."/>
            <person name="Daghino S."/>
            <person name="Barry K."/>
            <person name="Choi C."/>
            <person name="Cichocki N."/>
            <person name="Clum A."/>
            <person name="Copeland A."/>
            <person name="Hainaut M."/>
            <person name="Haridas S."/>
            <person name="Labutti K."/>
            <person name="Lindquist E."/>
            <person name="Lipzen A."/>
            <person name="Khouja H.-R."/>
            <person name="Murat C."/>
            <person name="Ohm R."/>
            <person name="Olson A."/>
            <person name="Spatafora J."/>
            <person name="Veneault-Fourrey C."/>
            <person name="Henrissat B."/>
            <person name="Grigoriev I."/>
            <person name="Martin F."/>
            <person name="Perotto S."/>
        </authorList>
    </citation>
    <scope>NUCLEOTIDE SEQUENCE [LARGE SCALE GENOMIC DNA]</scope>
    <source>
        <strain evidence="17 18">E</strain>
    </source>
</reference>
<dbReference type="InterPro" id="IPR010929">
    <property type="entry name" value="PDR_CDR_ABC"/>
</dbReference>
<feature type="transmembrane region" description="Helical" evidence="15">
    <location>
        <begin position="812"/>
        <end position="833"/>
    </location>
</feature>
<organism evidence="17 18">
    <name type="scientific">Hyaloscypha bicolor E</name>
    <dbReference type="NCBI Taxonomy" id="1095630"/>
    <lineage>
        <taxon>Eukaryota</taxon>
        <taxon>Fungi</taxon>
        <taxon>Dikarya</taxon>
        <taxon>Ascomycota</taxon>
        <taxon>Pezizomycotina</taxon>
        <taxon>Leotiomycetes</taxon>
        <taxon>Helotiales</taxon>
        <taxon>Hyaloscyphaceae</taxon>
        <taxon>Hyaloscypha</taxon>
        <taxon>Hyaloscypha bicolor</taxon>
    </lineage>
</organism>
<feature type="transmembrane region" description="Helical" evidence="15">
    <location>
        <begin position="1366"/>
        <end position="1385"/>
    </location>
</feature>
<evidence type="ECO:0000256" key="13">
    <source>
        <dbReference type="ARBA" id="ARBA00069001"/>
    </source>
</evidence>
<keyword evidence="6" id="KW-0677">Repeat</keyword>
<dbReference type="PROSITE" id="PS50893">
    <property type="entry name" value="ABC_TRANSPORTER_2"/>
    <property type="match status" value="2"/>
</dbReference>
<feature type="transmembrane region" description="Helical" evidence="15">
    <location>
        <begin position="1256"/>
        <end position="1275"/>
    </location>
</feature>
<dbReference type="RefSeq" id="XP_024732748.1">
    <property type="nucleotide sequence ID" value="XM_024885966.1"/>
</dbReference>
<evidence type="ECO:0000256" key="3">
    <source>
        <dbReference type="ARBA" id="ARBA00022448"/>
    </source>
</evidence>
<feature type="compositionally biased region" description="Basic and acidic residues" evidence="14">
    <location>
        <begin position="867"/>
        <end position="877"/>
    </location>
</feature>
<feature type="transmembrane region" description="Helical" evidence="15">
    <location>
        <begin position="567"/>
        <end position="585"/>
    </location>
</feature>
<dbReference type="FunFam" id="3.40.50.300:FF:000054">
    <property type="entry name" value="ABC multidrug transporter atrF"/>
    <property type="match status" value="1"/>
</dbReference>
<feature type="transmembrane region" description="Helical" evidence="15">
    <location>
        <begin position="1223"/>
        <end position="1244"/>
    </location>
</feature>
<dbReference type="PROSITE" id="PS00211">
    <property type="entry name" value="ABC_TRANSPORTER_1"/>
    <property type="match status" value="1"/>
</dbReference>